<dbReference type="InterPro" id="IPR015813">
    <property type="entry name" value="Pyrv/PenolPyrv_kinase-like_dom"/>
</dbReference>
<evidence type="ECO:0000256" key="1">
    <source>
        <dbReference type="ARBA" id="ARBA00005568"/>
    </source>
</evidence>
<keyword evidence="3" id="KW-0456">Lyase</keyword>
<comment type="similarity">
    <text evidence="1">Belongs to the HpcH/HpaI aldolase family.</text>
</comment>
<organism evidence="5 6">
    <name type="scientific">Segnochrobactrum spirostomi</name>
    <dbReference type="NCBI Taxonomy" id="2608987"/>
    <lineage>
        <taxon>Bacteria</taxon>
        <taxon>Pseudomonadati</taxon>
        <taxon>Pseudomonadota</taxon>
        <taxon>Alphaproteobacteria</taxon>
        <taxon>Hyphomicrobiales</taxon>
        <taxon>Segnochrobactraceae</taxon>
        <taxon>Segnochrobactrum</taxon>
    </lineage>
</organism>
<dbReference type="GO" id="GO:0016832">
    <property type="term" value="F:aldehyde-lyase activity"/>
    <property type="evidence" value="ECO:0007669"/>
    <property type="project" value="TreeGrafter"/>
</dbReference>
<dbReference type="GO" id="GO:0005737">
    <property type="term" value="C:cytoplasm"/>
    <property type="evidence" value="ECO:0007669"/>
    <property type="project" value="TreeGrafter"/>
</dbReference>
<evidence type="ECO:0000256" key="2">
    <source>
        <dbReference type="ARBA" id="ARBA00022723"/>
    </source>
</evidence>
<evidence type="ECO:0000313" key="6">
    <source>
        <dbReference type="Proteomes" id="UP000332515"/>
    </source>
</evidence>
<dbReference type="EMBL" id="VWNA01000001">
    <property type="protein sequence ID" value="MQT13611.1"/>
    <property type="molecule type" value="Genomic_DNA"/>
</dbReference>
<dbReference type="SUPFAM" id="SSF51621">
    <property type="entry name" value="Phosphoenolpyruvate/pyruvate domain"/>
    <property type="match status" value="1"/>
</dbReference>
<sequence length="253" mass="25535">MIPMLPTDRALRDRLAGGEPFGLVWLAIGSAAIAEIAGGTGAQAIVIDLQHGLWDRLGLEAAVGLTRAPTLIRVEENTPLAIGRALDSGADGVLVPLVETAEEAAAAVASSRFPPQGRRSGGGVRPLGGGFGTYLAAAHGIAVGVMIETARGVENATAIAAVPGLDFILIGTGDLGLSYAGTDDPEARREAGCAAVLAACRAANLPCGIFTLTAAAARARRTEGYALTVVANDIDVIRTGFAAAIDAFAADAR</sequence>
<feature type="domain" description="HpcH/HpaI aldolase/citrate lyase" evidence="4">
    <location>
        <begin position="24"/>
        <end position="232"/>
    </location>
</feature>
<protein>
    <recommendedName>
        <fullName evidence="4">HpcH/HpaI aldolase/citrate lyase domain-containing protein</fullName>
    </recommendedName>
</protein>
<dbReference type="Pfam" id="PF03328">
    <property type="entry name" value="HpcH_HpaI"/>
    <property type="match status" value="1"/>
</dbReference>
<evidence type="ECO:0000313" key="5">
    <source>
        <dbReference type="EMBL" id="MQT13611.1"/>
    </source>
</evidence>
<name>A0A6A7Y6A0_9HYPH</name>
<dbReference type="AlphaFoldDB" id="A0A6A7Y6A0"/>
<evidence type="ECO:0000259" key="4">
    <source>
        <dbReference type="Pfam" id="PF03328"/>
    </source>
</evidence>
<keyword evidence="2" id="KW-0479">Metal-binding</keyword>
<keyword evidence="6" id="KW-1185">Reference proteome</keyword>
<dbReference type="InterPro" id="IPR005000">
    <property type="entry name" value="Aldolase/citrate-lyase_domain"/>
</dbReference>
<comment type="caution">
    <text evidence="5">The sequence shown here is derived from an EMBL/GenBank/DDBJ whole genome shotgun (WGS) entry which is preliminary data.</text>
</comment>
<proteinExistence type="inferred from homology"/>
<dbReference type="PANTHER" id="PTHR30502">
    <property type="entry name" value="2-KETO-3-DEOXY-L-RHAMNONATE ALDOLASE"/>
    <property type="match status" value="1"/>
</dbReference>
<accession>A0A6A7Y6A0</accession>
<gene>
    <name evidence="5" type="ORF">F0357_13370</name>
</gene>
<reference evidence="5 6" key="1">
    <citation type="submission" date="2019-09" db="EMBL/GenBank/DDBJ databases">
        <title>Segnochrobactrum spirostomi gen. nov., sp. nov., isolated from the ciliate Spirostomum cf. yagiui and description of a novel family, Segnochrobactraceae fam. nov. within the order Rhizobiales of the class Alphaproteobacteria.</title>
        <authorList>
            <person name="Akter S."/>
            <person name="Shazib S.U.A."/>
            <person name="Shin M.K."/>
        </authorList>
    </citation>
    <scope>NUCLEOTIDE SEQUENCE [LARGE SCALE GENOMIC DNA]</scope>
    <source>
        <strain evidence="5 6">Sp-1</strain>
    </source>
</reference>
<dbReference type="Gene3D" id="3.20.20.60">
    <property type="entry name" value="Phosphoenolpyruvate-binding domains"/>
    <property type="match status" value="1"/>
</dbReference>
<dbReference type="GO" id="GO:0046872">
    <property type="term" value="F:metal ion binding"/>
    <property type="evidence" value="ECO:0007669"/>
    <property type="project" value="UniProtKB-KW"/>
</dbReference>
<dbReference type="InterPro" id="IPR040442">
    <property type="entry name" value="Pyrv_kinase-like_dom_sf"/>
</dbReference>
<evidence type="ECO:0000256" key="3">
    <source>
        <dbReference type="ARBA" id="ARBA00023239"/>
    </source>
</evidence>
<dbReference type="InterPro" id="IPR050251">
    <property type="entry name" value="HpcH-HpaI_aldolase"/>
</dbReference>
<dbReference type="PANTHER" id="PTHR30502:SF0">
    <property type="entry name" value="PHOSPHOENOLPYRUVATE CARBOXYLASE FAMILY PROTEIN"/>
    <property type="match status" value="1"/>
</dbReference>
<dbReference type="Proteomes" id="UP000332515">
    <property type="component" value="Unassembled WGS sequence"/>
</dbReference>